<dbReference type="Pfam" id="PF00202">
    <property type="entry name" value="Aminotran_3"/>
    <property type="match status" value="1"/>
</dbReference>
<dbReference type="NCBIfam" id="NF005685">
    <property type="entry name" value="PRK07483.1"/>
    <property type="match status" value="1"/>
</dbReference>
<dbReference type="PANTHER" id="PTHR43094">
    <property type="entry name" value="AMINOTRANSFERASE"/>
    <property type="match status" value="1"/>
</dbReference>
<evidence type="ECO:0000256" key="3">
    <source>
        <dbReference type="RuleBase" id="RU003560"/>
    </source>
</evidence>
<dbReference type="GO" id="GO:0030170">
    <property type="term" value="F:pyridoxal phosphate binding"/>
    <property type="evidence" value="ECO:0007669"/>
    <property type="project" value="InterPro"/>
</dbReference>
<organism evidence="4 5">
    <name type="scientific">Zymoseptoria brevis</name>
    <dbReference type="NCBI Taxonomy" id="1047168"/>
    <lineage>
        <taxon>Eukaryota</taxon>
        <taxon>Fungi</taxon>
        <taxon>Dikarya</taxon>
        <taxon>Ascomycota</taxon>
        <taxon>Pezizomycotina</taxon>
        <taxon>Dothideomycetes</taxon>
        <taxon>Dothideomycetidae</taxon>
        <taxon>Mycosphaerellales</taxon>
        <taxon>Mycosphaerellaceae</taxon>
        <taxon>Zymoseptoria</taxon>
    </lineage>
</organism>
<accession>A0A0F4GHS0</accession>
<dbReference type="GO" id="GO:0008483">
    <property type="term" value="F:transaminase activity"/>
    <property type="evidence" value="ECO:0007669"/>
    <property type="project" value="UniProtKB-KW"/>
</dbReference>
<comment type="caution">
    <text evidence="4">The sequence shown here is derived from an EMBL/GenBank/DDBJ whole genome shotgun (WGS) entry which is preliminary data.</text>
</comment>
<dbReference type="InterPro" id="IPR015422">
    <property type="entry name" value="PyrdxlP-dep_Trfase_small"/>
</dbReference>
<dbReference type="OrthoDB" id="5419315at2759"/>
<dbReference type="InterPro" id="IPR015421">
    <property type="entry name" value="PyrdxlP-dep_Trfase_major"/>
</dbReference>
<keyword evidence="4" id="KW-0808">Transferase</keyword>
<dbReference type="STRING" id="1047168.A0A0F4GHS0"/>
<keyword evidence="2 3" id="KW-0663">Pyridoxal phosphate</keyword>
<name>A0A0F4GHS0_9PEZI</name>
<dbReference type="AlphaFoldDB" id="A0A0F4GHS0"/>
<evidence type="ECO:0000256" key="1">
    <source>
        <dbReference type="ARBA" id="ARBA00008954"/>
    </source>
</evidence>
<protein>
    <submittedName>
        <fullName evidence="4">Class III aminotransferase like protein</fullName>
    </submittedName>
</protein>
<dbReference type="Gene3D" id="3.90.1150.10">
    <property type="entry name" value="Aspartate Aminotransferase, domain 1"/>
    <property type="match status" value="1"/>
</dbReference>
<evidence type="ECO:0000256" key="2">
    <source>
        <dbReference type="ARBA" id="ARBA00022898"/>
    </source>
</evidence>
<dbReference type="InterPro" id="IPR005814">
    <property type="entry name" value="Aminotrans_3"/>
</dbReference>
<sequence length="453" mass="48464">MNPQESAVLARDLRETVPVIDAATGIYYHTREGQRIIDGCGGSAVACLGYQNPRVQNAITAQMERVPYCHSQFFTTAASEDLATAIIATTENKMAKFLALSSGSEAMEVAMKLARQYFLELPVPQPQRTKFISRQPSYHGATLSTLSLGGHLSRRAPFEPLLSPGHGKVSQCNAYRGMVSGECVEDYVSRLAAELDHEFGKTPPGTVCAFVAETITGASTGCVVPVPGYWPAIEAVCRRHGALLILDEIMCGMGRTGTMHAWQQEGVVPNIQAVGKSLGGGYVPVSGVLIDHEISQTLRAGSGVLSHGQSFQAHPVACAAALAVQRVISDEHLLDNVTKMGHLLGRALETRLGSHPHVGNIRGRGLFWAVEFVSDKVAKRTFPPARNVGPSICKFAAQPPYNISVYPGKGTADGIYGDHVLLAPAYVVNAEEIELIVNALAGAIFQFFSGENI</sequence>
<dbReference type="Gene3D" id="3.40.640.10">
    <property type="entry name" value="Type I PLP-dependent aspartate aminotransferase-like (Major domain)"/>
    <property type="match status" value="1"/>
</dbReference>
<dbReference type="Proteomes" id="UP000033647">
    <property type="component" value="Unassembled WGS sequence"/>
</dbReference>
<dbReference type="GO" id="GO:0005829">
    <property type="term" value="C:cytosol"/>
    <property type="evidence" value="ECO:0007669"/>
    <property type="project" value="TreeGrafter"/>
</dbReference>
<dbReference type="CDD" id="cd00610">
    <property type="entry name" value="OAT_like"/>
    <property type="match status" value="1"/>
</dbReference>
<dbReference type="InterPro" id="IPR015424">
    <property type="entry name" value="PyrdxlP-dep_Trfase"/>
</dbReference>
<dbReference type="SUPFAM" id="SSF53383">
    <property type="entry name" value="PLP-dependent transferases"/>
    <property type="match status" value="1"/>
</dbReference>
<comment type="similarity">
    <text evidence="1 3">Belongs to the class-III pyridoxal-phosphate-dependent aminotransferase family.</text>
</comment>
<reference evidence="4 5" key="1">
    <citation type="submission" date="2015-03" db="EMBL/GenBank/DDBJ databases">
        <title>RNA-seq based gene annotation and comparative genomics of four Zymoseptoria species reveal species-specific pathogenicity related genes and transposable element activity.</title>
        <authorList>
            <person name="Grandaubert J."/>
            <person name="Bhattacharyya A."/>
            <person name="Stukenbrock E.H."/>
        </authorList>
    </citation>
    <scope>NUCLEOTIDE SEQUENCE [LARGE SCALE GENOMIC DNA]</scope>
    <source>
        <strain evidence="4 5">Zb18110</strain>
    </source>
</reference>
<dbReference type="PANTHER" id="PTHR43094:SF1">
    <property type="entry name" value="AMINOTRANSFERASE CLASS-III"/>
    <property type="match status" value="1"/>
</dbReference>
<evidence type="ECO:0000313" key="4">
    <source>
        <dbReference type="EMBL" id="KJX95750.1"/>
    </source>
</evidence>
<gene>
    <name evidence="4" type="ORF">TI39_contig1052g00006</name>
</gene>
<keyword evidence="4" id="KW-0032">Aminotransferase</keyword>
<dbReference type="EMBL" id="LAFY01001043">
    <property type="protein sequence ID" value="KJX95750.1"/>
    <property type="molecule type" value="Genomic_DNA"/>
</dbReference>
<evidence type="ECO:0000313" key="5">
    <source>
        <dbReference type="Proteomes" id="UP000033647"/>
    </source>
</evidence>
<keyword evidence="5" id="KW-1185">Reference proteome</keyword>
<proteinExistence type="inferred from homology"/>